<name>A0A830EVI4_9EURY</name>
<organism evidence="1 2">
    <name type="scientific">Haloarcula sebkhae</name>
    <dbReference type="NCBI Taxonomy" id="932660"/>
    <lineage>
        <taxon>Archaea</taxon>
        <taxon>Methanobacteriati</taxon>
        <taxon>Methanobacteriota</taxon>
        <taxon>Stenosarchaea group</taxon>
        <taxon>Halobacteria</taxon>
        <taxon>Halobacteriales</taxon>
        <taxon>Haloarculaceae</taxon>
        <taxon>Haloarcula</taxon>
    </lineage>
</organism>
<sequence>MRADGPATFISRVLTPLCECLEWGVGECDFLGVAVGRNDRDGELVAVPVVGRAVAVDAKEERAALGEQFAAGVAGRTDVKGASIPQGFC</sequence>
<evidence type="ECO:0000313" key="1">
    <source>
        <dbReference type="EMBL" id="GGK78627.1"/>
    </source>
</evidence>
<accession>A0A830EVI4</accession>
<dbReference type="Proteomes" id="UP000614221">
    <property type="component" value="Unassembled WGS sequence"/>
</dbReference>
<proteinExistence type="predicted"/>
<reference evidence="1" key="2">
    <citation type="submission" date="2020-09" db="EMBL/GenBank/DDBJ databases">
        <authorList>
            <person name="Sun Q."/>
            <person name="Ohkuma M."/>
        </authorList>
    </citation>
    <scope>NUCLEOTIDE SEQUENCE</scope>
    <source>
        <strain evidence="1">JCM 19018</strain>
    </source>
</reference>
<gene>
    <name evidence="1" type="ORF">GCM10009067_33720</name>
</gene>
<evidence type="ECO:0000313" key="2">
    <source>
        <dbReference type="Proteomes" id="UP000614221"/>
    </source>
</evidence>
<dbReference type="AlphaFoldDB" id="A0A830EVI4"/>
<comment type="caution">
    <text evidence="1">The sequence shown here is derived from an EMBL/GenBank/DDBJ whole genome shotgun (WGS) entry which is preliminary data.</text>
</comment>
<protein>
    <submittedName>
        <fullName evidence="1">Uncharacterized protein</fullName>
    </submittedName>
</protein>
<dbReference type="EMBL" id="BMPD01000007">
    <property type="protein sequence ID" value="GGK78627.1"/>
    <property type="molecule type" value="Genomic_DNA"/>
</dbReference>
<reference evidence="1" key="1">
    <citation type="journal article" date="2014" name="Int. J. Syst. Evol. Microbiol.">
        <title>Complete genome sequence of Corynebacterium casei LMG S-19264T (=DSM 44701T), isolated from a smear-ripened cheese.</title>
        <authorList>
            <consortium name="US DOE Joint Genome Institute (JGI-PGF)"/>
            <person name="Walter F."/>
            <person name="Albersmeier A."/>
            <person name="Kalinowski J."/>
            <person name="Ruckert C."/>
        </authorList>
    </citation>
    <scope>NUCLEOTIDE SEQUENCE</scope>
    <source>
        <strain evidence="1">JCM 19018</strain>
    </source>
</reference>